<evidence type="ECO:0000313" key="2">
    <source>
        <dbReference type="EMBL" id="NMB91723.1"/>
    </source>
</evidence>
<evidence type="ECO:0000256" key="1">
    <source>
        <dbReference type="SAM" id="Phobius"/>
    </source>
</evidence>
<keyword evidence="1" id="KW-1133">Transmembrane helix</keyword>
<sequence length="187" mass="21689">MSTSTLLKSFIKNPPNTSYQGRDNDERIILVIRKSLVAVYKWVLMFILLLIIPIFLMPWLASLQYNNYFIFTAGFIRCLTAFWYLFSIGFTFQNFLNWYFEVLLVTNKKVVDIDNSCTNISEATLNNIQDVTSKISKGWEQILNIGSIYIQTAAEREEFEFDTIDNPSFVRDAIADLISKHKGHHGH</sequence>
<evidence type="ECO:0000313" key="3">
    <source>
        <dbReference type="Proteomes" id="UP000590542"/>
    </source>
</evidence>
<evidence type="ECO:0008006" key="4">
    <source>
        <dbReference type="Google" id="ProtNLM"/>
    </source>
</evidence>
<organism evidence="2 3">
    <name type="scientific">candidate division WWE3 bacterium</name>
    <dbReference type="NCBI Taxonomy" id="2053526"/>
    <lineage>
        <taxon>Bacteria</taxon>
        <taxon>Katanobacteria</taxon>
    </lineage>
</organism>
<comment type="caution">
    <text evidence="2">The sequence shown here is derived from an EMBL/GenBank/DDBJ whole genome shotgun (WGS) entry which is preliminary data.</text>
</comment>
<keyword evidence="1" id="KW-0812">Transmembrane</keyword>
<feature type="transmembrane region" description="Helical" evidence="1">
    <location>
        <begin position="42"/>
        <end position="61"/>
    </location>
</feature>
<dbReference type="Proteomes" id="UP000590542">
    <property type="component" value="Unassembled WGS sequence"/>
</dbReference>
<accession>A0A7X9E7I0</accession>
<dbReference type="AlphaFoldDB" id="A0A7X9E7I0"/>
<protein>
    <recommendedName>
        <fullName evidence="4">DUF304 domain-containing protein</fullName>
    </recommendedName>
</protein>
<gene>
    <name evidence="2" type="ORF">GYA37_02660</name>
</gene>
<reference evidence="2 3" key="1">
    <citation type="journal article" date="2020" name="Biotechnol. Biofuels">
        <title>New insights from the biogas microbiome by comprehensive genome-resolved metagenomics of nearly 1600 species originating from multiple anaerobic digesters.</title>
        <authorList>
            <person name="Campanaro S."/>
            <person name="Treu L."/>
            <person name="Rodriguez-R L.M."/>
            <person name="Kovalovszki A."/>
            <person name="Ziels R.M."/>
            <person name="Maus I."/>
            <person name="Zhu X."/>
            <person name="Kougias P.G."/>
            <person name="Basile A."/>
            <person name="Luo G."/>
            <person name="Schluter A."/>
            <person name="Konstantinidis K.T."/>
            <person name="Angelidaki I."/>
        </authorList>
    </citation>
    <scope>NUCLEOTIDE SEQUENCE [LARGE SCALE GENOMIC DNA]</scope>
    <source>
        <strain evidence="2">AS27yjCOA_202</strain>
    </source>
</reference>
<feature type="transmembrane region" description="Helical" evidence="1">
    <location>
        <begin position="67"/>
        <end position="86"/>
    </location>
</feature>
<name>A0A7X9E7I0_UNCKA</name>
<keyword evidence="1" id="KW-0472">Membrane</keyword>
<proteinExistence type="predicted"/>
<dbReference type="EMBL" id="JAAZNV010000009">
    <property type="protein sequence ID" value="NMB91723.1"/>
    <property type="molecule type" value="Genomic_DNA"/>
</dbReference>